<evidence type="ECO:0000256" key="3">
    <source>
        <dbReference type="ARBA" id="ARBA00023002"/>
    </source>
</evidence>
<evidence type="ECO:0000256" key="4">
    <source>
        <dbReference type="RuleBase" id="RU361177"/>
    </source>
</evidence>
<dbReference type="GO" id="GO:0050660">
    <property type="term" value="F:flavin adenine dinucleotide binding"/>
    <property type="evidence" value="ECO:0007669"/>
    <property type="project" value="InterPro"/>
</dbReference>
<keyword evidence="2 4" id="KW-0274">FAD</keyword>
<dbReference type="AlphaFoldDB" id="A0AAV4JPR2"/>
<dbReference type="Pfam" id="PF00743">
    <property type="entry name" value="FMO-like"/>
    <property type="match status" value="1"/>
</dbReference>
<evidence type="ECO:0000256" key="2">
    <source>
        <dbReference type="ARBA" id="ARBA00022827"/>
    </source>
</evidence>
<sequence length="108" mass="12081">MRILETQPTVSPTLVHHIQRGNINILPNITKASEERWYHSARHTIQRDPVIYNDEIATMIGAKPHILSHPSLAFRLLLGSGGAAQWRLDGPNKWEGAAEQVRLPNSSS</sequence>
<accession>A0AAV4JPR2</accession>
<gene>
    <name evidence="5" type="ORF">ElyMa_001662400</name>
</gene>
<comment type="similarity">
    <text evidence="4">Belongs to the FMO family.</text>
</comment>
<dbReference type="EC" id="1.-.-.-" evidence="4"/>
<keyword evidence="1 4" id="KW-0285">Flavoprotein</keyword>
<dbReference type="InterPro" id="IPR020946">
    <property type="entry name" value="Flavin_mOase-like"/>
</dbReference>
<comment type="caution">
    <text evidence="5">The sequence shown here is derived from an EMBL/GenBank/DDBJ whole genome shotgun (WGS) entry which is preliminary data.</text>
</comment>
<evidence type="ECO:0000313" key="6">
    <source>
        <dbReference type="Proteomes" id="UP000762676"/>
    </source>
</evidence>
<dbReference type="GO" id="GO:0050661">
    <property type="term" value="F:NADP binding"/>
    <property type="evidence" value="ECO:0007669"/>
    <property type="project" value="InterPro"/>
</dbReference>
<evidence type="ECO:0000256" key="1">
    <source>
        <dbReference type="ARBA" id="ARBA00022630"/>
    </source>
</evidence>
<keyword evidence="3 4" id="KW-0560">Oxidoreductase</keyword>
<keyword evidence="6" id="KW-1185">Reference proteome</keyword>
<comment type="cofactor">
    <cofactor evidence="4">
        <name>FAD</name>
        <dbReference type="ChEBI" id="CHEBI:57692"/>
    </cofactor>
</comment>
<organism evidence="5 6">
    <name type="scientific">Elysia marginata</name>
    <dbReference type="NCBI Taxonomy" id="1093978"/>
    <lineage>
        <taxon>Eukaryota</taxon>
        <taxon>Metazoa</taxon>
        <taxon>Spiralia</taxon>
        <taxon>Lophotrochozoa</taxon>
        <taxon>Mollusca</taxon>
        <taxon>Gastropoda</taxon>
        <taxon>Heterobranchia</taxon>
        <taxon>Euthyneura</taxon>
        <taxon>Panpulmonata</taxon>
        <taxon>Sacoglossa</taxon>
        <taxon>Placobranchoidea</taxon>
        <taxon>Plakobranchidae</taxon>
        <taxon>Elysia</taxon>
    </lineage>
</organism>
<dbReference type="GO" id="GO:0004499">
    <property type="term" value="F:N,N-dimethylaniline monooxygenase activity"/>
    <property type="evidence" value="ECO:0007669"/>
    <property type="project" value="InterPro"/>
</dbReference>
<evidence type="ECO:0000313" key="5">
    <source>
        <dbReference type="EMBL" id="GFS24375.1"/>
    </source>
</evidence>
<dbReference type="EMBL" id="BMAT01003378">
    <property type="protein sequence ID" value="GFS24375.1"/>
    <property type="molecule type" value="Genomic_DNA"/>
</dbReference>
<reference evidence="5 6" key="1">
    <citation type="journal article" date="2021" name="Elife">
        <title>Chloroplast acquisition without the gene transfer in kleptoplastic sea slugs, Plakobranchus ocellatus.</title>
        <authorList>
            <person name="Maeda T."/>
            <person name="Takahashi S."/>
            <person name="Yoshida T."/>
            <person name="Shimamura S."/>
            <person name="Takaki Y."/>
            <person name="Nagai Y."/>
            <person name="Toyoda A."/>
            <person name="Suzuki Y."/>
            <person name="Arimoto A."/>
            <person name="Ishii H."/>
            <person name="Satoh N."/>
            <person name="Nishiyama T."/>
            <person name="Hasebe M."/>
            <person name="Maruyama T."/>
            <person name="Minagawa J."/>
            <person name="Obokata J."/>
            <person name="Shigenobu S."/>
        </authorList>
    </citation>
    <scope>NUCLEOTIDE SEQUENCE [LARGE SCALE GENOMIC DNA]</scope>
</reference>
<dbReference type="Proteomes" id="UP000762676">
    <property type="component" value="Unassembled WGS sequence"/>
</dbReference>
<proteinExistence type="inferred from homology"/>
<name>A0AAV4JPR2_9GAST</name>
<protein>
    <recommendedName>
        <fullName evidence="4">Flavin-containing monooxygenase</fullName>
        <ecNumber evidence="4">1.-.-.-</ecNumber>
    </recommendedName>
</protein>
<keyword evidence="4 5" id="KW-0503">Monooxygenase</keyword>